<keyword evidence="2" id="KW-0067">ATP-binding</keyword>
<feature type="compositionally biased region" description="Basic and acidic residues" evidence="1">
    <location>
        <begin position="69"/>
        <end position="88"/>
    </location>
</feature>
<dbReference type="InterPro" id="IPR027417">
    <property type="entry name" value="P-loop_NTPase"/>
</dbReference>
<feature type="compositionally biased region" description="Basic and acidic residues" evidence="1">
    <location>
        <begin position="8"/>
        <end position="19"/>
    </location>
</feature>
<accession>A0ABX6B014</accession>
<feature type="region of interest" description="Disordered" evidence="1">
    <location>
        <begin position="55"/>
        <end position="100"/>
    </location>
</feature>
<keyword evidence="2" id="KW-0547">Nucleotide-binding</keyword>
<feature type="compositionally biased region" description="Polar residues" evidence="1">
    <location>
        <begin position="715"/>
        <end position="729"/>
    </location>
</feature>
<protein>
    <submittedName>
        <fullName evidence="2">ATP-binding protein</fullName>
    </submittedName>
</protein>
<feature type="region of interest" description="Disordered" evidence="1">
    <location>
        <begin position="1"/>
        <end position="41"/>
    </location>
</feature>
<dbReference type="Gene3D" id="3.40.50.300">
    <property type="entry name" value="P-loop containing nucleotide triphosphate hydrolases"/>
    <property type="match status" value="1"/>
</dbReference>
<dbReference type="EMBL" id="CP023697">
    <property type="protein sequence ID" value="QEV08358.1"/>
    <property type="molecule type" value="Genomic_DNA"/>
</dbReference>
<evidence type="ECO:0000313" key="2">
    <source>
        <dbReference type="EMBL" id="QEV08358.1"/>
    </source>
</evidence>
<feature type="compositionally biased region" description="Acidic residues" evidence="1">
    <location>
        <begin position="779"/>
        <end position="800"/>
    </location>
</feature>
<dbReference type="GO" id="GO:0005524">
    <property type="term" value="F:ATP binding"/>
    <property type="evidence" value="ECO:0007669"/>
    <property type="project" value="UniProtKB-KW"/>
</dbReference>
<reference evidence="2 3" key="1">
    <citation type="submission" date="2017-09" db="EMBL/GenBank/DDBJ databases">
        <authorList>
            <person name="Lee N."/>
            <person name="Cho B.-K."/>
        </authorList>
    </citation>
    <scope>NUCLEOTIDE SEQUENCE [LARGE SCALE GENOMIC DNA]</scope>
    <source>
        <strain evidence="2 3">ATCC 13879</strain>
    </source>
</reference>
<dbReference type="Proteomes" id="UP000326041">
    <property type="component" value="Chromosome"/>
</dbReference>
<feature type="compositionally biased region" description="Pro residues" evidence="1">
    <location>
        <begin position="90"/>
        <end position="99"/>
    </location>
</feature>
<dbReference type="RefSeq" id="WP_055607459.1">
    <property type="nucleotide sequence ID" value="NZ_CP023697.1"/>
</dbReference>
<evidence type="ECO:0000256" key="1">
    <source>
        <dbReference type="SAM" id="MobiDB-lite"/>
    </source>
</evidence>
<sequence length="846" mass="86644">MDPNNPGPEEHGRDGDGHAPSRRPPREPLASDFGPSAPARAVQLVSDDFLLTVNPVDGSEIEPCPPAERPARPAKLTEAERAESDRAARPPVPPGPAQPVLPLLARQDECEKLVRLLARGRSVLLTGPAGSGRTRLLDTVAEACADLAPDGVVRLNGHRRGSDDLLYDLFYAVHGAPLYRPGREELAACLREVGAVVVLDDLGFGGAALDELLDATPECAFLLGATPDVPAPSAGSGIEEVTLDGLDRAAGLELLEHAVGRRLTEDESNWAGDLWFESEGLPLRFVQAGALLRQRDRLRVGTSAVDEFGVFEDTPPEDLPDGAVEGDEIPLPSLGEAAAPAPLLASRLSASARATLRFAVALGGELPHQAHLPALVGDTHADAALGELAACGLVCAVGSRYRLAAGVPAQLEAAGYTDDAEAQARTAAQHYTWWTGHPSVTPERVCAEADAVLGLLSPLISADGGGEPSTVVQLARSAAPAFAAGLHWSAWERTLRAGAEAARHAGDVAEEAYFHHELGIHALCTGDLDRARAELETSIGLRGALADKRGTVAGRRALALVADRSGVPMPLLPTVGEEVPGAHHEESASPPRGIPTAFPELQPPTDAGLIVHRAAPVPRPAGPSRAGGGLKGLARRNLVAAGAGALLVAVLGTVVTLGATSENDAGTPSGEVGVNPSASQGADDGSLGADPRADENGDTGNATSRPTDPGPDGTLGTSDDPTPTATGSDGPSDDPSGTTEPDDPTTGSSPTKPTDPPPSSSRPPTSEKPTEPTEKPTEPTEEPTEPTEEPTVDPTDEEPPPPETSNSASGPAPSTPAETESQASGSASAPQSSDEGTPGAPGTTVI</sequence>
<feature type="compositionally biased region" description="Low complexity" evidence="1">
    <location>
        <begin position="821"/>
        <end position="833"/>
    </location>
</feature>
<evidence type="ECO:0000313" key="3">
    <source>
        <dbReference type="Proteomes" id="UP000326041"/>
    </source>
</evidence>
<keyword evidence="3" id="KW-1185">Reference proteome</keyword>
<feature type="compositionally biased region" description="Low complexity" evidence="1">
    <location>
        <begin position="733"/>
        <end position="752"/>
    </location>
</feature>
<gene>
    <name evidence="2" type="ORF">CP972_24470</name>
</gene>
<dbReference type="SUPFAM" id="SSF52540">
    <property type="entry name" value="P-loop containing nucleoside triphosphate hydrolases"/>
    <property type="match status" value="1"/>
</dbReference>
<feature type="region of interest" description="Disordered" evidence="1">
    <location>
        <begin position="660"/>
        <end position="846"/>
    </location>
</feature>
<dbReference type="GeneID" id="95537658"/>
<organism evidence="2 3">
    <name type="scientific">Streptomyces prasinus</name>
    <dbReference type="NCBI Taxonomy" id="67345"/>
    <lineage>
        <taxon>Bacteria</taxon>
        <taxon>Bacillati</taxon>
        <taxon>Actinomycetota</taxon>
        <taxon>Actinomycetes</taxon>
        <taxon>Kitasatosporales</taxon>
        <taxon>Streptomycetaceae</taxon>
        <taxon>Streptomyces</taxon>
    </lineage>
</organism>
<feature type="region of interest" description="Disordered" evidence="1">
    <location>
        <begin position="579"/>
        <end position="603"/>
    </location>
</feature>
<feature type="compositionally biased region" description="Basic and acidic residues" evidence="1">
    <location>
        <begin position="768"/>
        <end position="778"/>
    </location>
</feature>
<name>A0ABX6B014_9ACTN</name>
<proteinExistence type="predicted"/>